<proteinExistence type="predicted"/>
<protein>
    <submittedName>
        <fullName evidence="1">Uncharacterized protein</fullName>
    </submittedName>
</protein>
<reference evidence="1 2" key="1">
    <citation type="journal article" date="2013" name="Curr. Biol.">
        <title>Shared signatures of parasitism and phylogenomics unite Cryptomycota and microsporidia.</title>
        <authorList>
            <person name="James T.Y."/>
            <person name="Pelin A."/>
            <person name="Bonen L."/>
            <person name="Ahrendt S."/>
            <person name="Sain D."/>
            <person name="Corradi N."/>
            <person name="Stajich J.E."/>
        </authorList>
    </citation>
    <scope>NUCLEOTIDE SEQUENCE [LARGE SCALE GENOMIC DNA]</scope>
    <source>
        <strain evidence="1 2">CSF55</strain>
    </source>
</reference>
<dbReference type="Proteomes" id="UP000030755">
    <property type="component" value="Unassembled WGS sequence"/>
</dbReference>
<evidence type="ECO:0000313" key="2">
    <source>
        <dbReference type="Proteomes" id="UP000030755"/>
    </source>
</evidence>
<dbReference type="EMBL" id="KE561104">
    <property type="protein sequence ID" value="EPZ32867.1"/>
    <property type="molecule type" value="Genomic_DNA"/>
</dbReference>
<dbReference type="AlphaFoldDB" id="A0A075AVX6"/>
<sequence length="83" mass="9609">MKRDKKTKHSRLGVKGAWKRIKKNVTKFASKTKDAYLNFDYMAGHVILLPFMNQSRDSRFVNANFYDIFGDALYSLTMSLSVP</sequence>
<keyword evidence="2" id="KW-1185">Reference proteome</keyword>
<evidence type="ECO:0000313" key="1">
    <source>
        <dbReference type="EMBL" id="EPZ32867.1"/>
    </source>
</evidence>
<name>A0A075AVX6_ROZAC</name>
<organism evidence="1 2">
    <name type="scientific">Rozella allomycis (strain CSF55)</name>
    <dbReference type="NCBI Taxonomy" id="988480"/>
    <lineage>
        <taxon>Eukaryota</taxon>
        <taxon>Fungi</taxon>
        <taxon>Fungi incertae sedis</taxon>
        <taxon>Cryptomycota</taxon>
        <taxon>Cryptomycota incertae sedis</taxon>
        <taxon>Rozella</taxon>
    </lineage>
</organism>
<dbReference type="HOGENOM" id="CLU_2543877_0_0_1"/>
<accession>A0A075AVX6</accession>
<gene>
    <name evidence="1" type="ORF">O9G_004310</name>
</gene>